<dbReference type="AlphaFoldDB" id="A0A5C1ALX7"/>
<dbReference type="InterPro" id="IPR018652">
    <property type="entry name" value="DUF2082_NA-bd_Znr"/>
</dbReference>
<dbReference type="OrthoDB" id="292679at2"/>
<dbReference type="EMBL" id="CP042425">
    <property type="protein sequence ID" value="QEL19163.1"/>
    <property type="molecule type" value="Genomic_DNA"/>
</dbReference>
<keyword evidence="2" id="KW-1185">Reference proteome</keyword>
<sequence length="81" mass="8605">MAITDELARRFVCAKCRASGGVVKTVPTISGWSVLFGGPSSSLLAVSCKGCGYTELFDADTLNRNRKGGAIFDSIYGEQRP</sequence>
<gene>
    <name evidence="1" type="ORF">PX52LOC_06221</name>
</gene>
<dbReference type="Proteomes" id="UP000324974">
    <property type="component" value="Chromosome"/>
</dbReference>
<evidence type="ECO:0000313" key="1">
    <source>
        <dbReference type="EMBL" id="QEL19163.1"/>
    </source>
</evidence>
<dbReference type="RefSeq" id="WP_149113591.1">
    <property type="nucleotide sequence ID" value="NZ_CP042425.1"/>
</dbReference>
<accession>A0A5C1ALX7</accession>
<proteinExistence type="predicted"/>
<dbReference type="KEGG" id="lrs:PX52LOC_06221"/>
<protein>
    <submittedName>
        <fullName evidence="1">Uncharacterized protein</fullName>
    </submittedName>
</protein>
<reference evidence="2" key="1">
    <citation type="submission" date="2019-08" db="EMBL/GenBank/DDBJ databases">
        <title>Limnoglobus roseus gen. nov., sp. nov., a novel freshwater planctomycete with a giant genome from the family Gemmataceae.</title>
        <authorList>
            <person name="Kulichevskaya I.S."/>
            <person name="Naumoff D.G."/>
            <person name="Miroshnikov K."/>
            <person name="Ivanova A."/>
            <person name="Philippov D.A."/>
            <person name="Hakobyan A."/>
            <person name="Rijpstra I.C."/>
            <person name="Sinninghe Damste J.S."/>
            <person name="Liesack W."/>
            <person name="Dedysh S.N."/>
        </authorList>
    </citation>
    <scope>NUCLEOTIDE SEQUENCE [LARGE SCALE GENOMIC DNA]</scope>
    <source>
        <strain evidence="2">PX52</strain>
    </source>
</reference>
<organism evidence="1 2">
    <name type="scientific">Limnoglobus roseus</name>
    <dbReference type="NCBI Taxonomy" id="2598579"/>
    <lineage>
        <taxon>Bacteria</taxon>
        <taxon>Pseudomonadati</taxon>
        <taxon>Planctomycetota</taxon>
        <taxon>Planctomycetia</taxon>
        <taxon>Gemmatales</taxon>
        <taxon>Gemmataceae</taxon>
        <taxon>Limnoglobus</taxon>
    </lineage>
</organism>
<evidence type="ECO:0000313" key="2">
    <source>
        <dbReference type="Proteomes" id="UP000324974"/>
    </source>
</evidence>
<name>A0A5C1ALX7_9BACT</name>
<dbReference type="Pfam" id="PF09855">
    <property type="entry name" value="Zn_ribbon_13"/>
    <property type="match status" value="1"/>
</dbReference>